<comment type="caution">
    <text evidence="3">The sequence shown here is derived from an EMBL/GenBank/DDBJ whole genome shotgun (WGS) entry which is preliminary data.</text>
</comment>
<dbReference type="EMBL" id="JAWZYT010000095">
    <property type="protein sequence ID" value="KAK4328161.1"/>
    <property type="molecule type" value="Genomic_DNA"/>
</dbReference>
<feature type="compositionally biased region" description="Low complexity" evidence="1">
    <location>
        <begin position="239"/>
        <end position="248"/>
    </location>
</feature>
<dbReference type="Gene3D" id="3.60.10.10">
    <property type="entry name" value="Endonuclease/exonuclease/phosphatase"/>
    <property type="match status" value="1"/>
</dbReference>
<evidence type="ECO:0000313" key="4">
    <source>
        <dbReference type="Proteomes" id="UP001292094"/>
    </source>
</evidence>
<keyword evidence="4" id="KW-1185">Reference proteome</keyword>
<name>A0AAE1UPG1_9EUCA</name>
<evidence type="ECO:0000256" key="1">
    <source>
        <dbReference type="SAM" id="MobiDB-lite"/>
    </source>
</evidence>
<evidence type="ECO:0000259" key="2">
    <source>
        <dbReference type="Pfam" id="PF03372"/>
    </source>
</evidence>
<dbReference type="Pfam" id="PF03372">
    <property type="entry name" value="Exo_endo_phos"/>
    <property type="match status" value="1"/>
</dbReference>
<dbReference type="PANTHER" id="PTHR47510:SF3">
    <property type="entry name" value="ENDO_EXONUCLEASE_PHOSPHATASE DOMAIN-CONTAINING PROTEIN"/>
    <property type="match status" value="1"/>
</dbReference>
<organism evidence="3 4">
    <name type="scientific">Petrolisthes manimaculis</name>
    <dbReference type="NCBI Taxonomy" id="1843537"/>
    <lineage>
        <taxon>Eukaryota</taxon>
        <taxon>Metazoa</taxon>
        <taxon>Ecdysozoa</taxon>
        <taxon>Arthropoda</taxon>
        <taxon>Crustacea</taxon>
        <taxon>Multicrustacea</taxon>
        <taxon>Malacostraca</taxon>
        <taxon>Eumalacostraca</taxon>
        <taxon>Eucarida</taxon>
        <taxon>Decapoda</taxon>
        <taxon>Pleocyemata</taxon>
        <taxon>Anomura</taxon>
        <taxon>Galatheoidea</taxon>
        <taxon>Porcellanidae</taxon>
        <taxon>Petrolisthes</taxon>
    </lineage>
</organism>
<dbReference type="InterPro" id="IPR036691">
    <property type="entry name" value="Endo/exonu/phosph_ase_sf"/>
</dbReference>
<feature type="compositionally biased region" description="Low complexity" evidence="1">
    <location>
        <begin position="291"/>
        <end position="320"/>
    </location>
</feature>
<dbReference type="Proteomes" id="UP001292094">
    <property type="component" value="Unassembled WGS sequence"/>
</dbReference>
<reference evidence="3" key="1">
    <citation type="submission" date="2023-11" db="EMBL/GenBank/DDBJ databases">
        <title>Genome assemblies of two species of porcelain crab, Petrolisthes cinctipes and Petrolisthes manimaculis (Anomura: Porcellanidae).</title>
        <authorList>
            <person name="Angst P."/>
        </authorList>
    </citation>
    <scope>NUCLEOTIDE SEQUENCE</scope>
    <source>
        <strain evidence="3">PB745_02</strain>
        <tissue evidence="3">Gill</tissue>
    </source>
</reference>
<dbReference type="InterPro" id="IPR005135">
    <property type="entry name" value="Endo/exonuclease/phosphatase"/>
</dbReference>
<feature type="compositionally biased region" description="Polar residues" evidence="1">
    <location>
        <begin position="265"/>
        <end position="276"/>
    </location>
</feature>
<gene>
    <name evidence="3" type="ORF">Pmani_001401</name>
</gene>
<feature type="domain" description="Endonuclease/exonuclease/phosphatase" evidence="2">
    <location>
        <begin position="450"/>
        <end position="610"/>
    </location>
</feature>
<dbReference type="PANTHER" id="PTHR47510">
    <property type="entry name" value="REVERSE TRANSCRIPTASE DOMAIN-CONTAINING PROTEIN"/>
    <property type="match status" value="1"/>
</dbReference>
<proteinExistence type="predicted"/>
<dbReference type="GO" id="GO:0003824">
    <property type="term" value="F:catalytic activity"/>
    <property type="evidence" value="ECO:0007669"/>
    <property type="project" value="InterPro"/>
</dbReference>
<evidence type="ECO:0000313" key="3">
    <source>
        <dbReference type="EMBL" id="KAK4328161.1"/>
    </source>
</evidence>
<accession>A0AAE1UPG1</accession>
<feature type="region of interest" description="Disordered" evidence="1">
    <location>
        <begin position="226"/>
        <end position="375"/>
    </location>
</feature>
<dbReference type="SUPFAM" id="SSF56219">
    <property type="entry name" value="DNase I-like"/>
    <property type="match status" value="1"/>
</dbReference>
<protein>
    <recommendedName>
        <fullName evidence="2">Endonuclease/exonuclease/phosphatase domain-containing protein</fullName>
    </recommendedName>
</protein>
<dbReference type="AlphaFoldDB" id="A0AAE1UPG1"/>
<sequence length="882" mass="99414">MDASPPIHSKIAWAGLAGFPGARYCCICSYSTRDKPVTTCTEENCPNSACRECFSDADFNCFHTADIRVARGFSRPVTYEVNTPTIPESEEANGVELTHEQEEDTEEVIQHLISSSTKEELATHLVLLQGQYKTQELIIKRYREQTKLLLDHKTALAKTLSVLETIDIAEQQEQLPQATTRATSALPSKIDEDWENLCSESVSCRSWWLSGKPRKLAKVTACSTPTLSVNSTDRNSEATTTTTTTTTTPVSYRDSGTQAKEGESRTNNCHFPNTGENCNIGGDNRGGGNSGNNNYNNYQIRNRQQQNRQRATRTRQQQEGYYHPPTAQHRSSLSSHHPAGQGSSIHIRPAKQHRPPAPPRGRGEETVSSYCSRRGHTIKDCKTRAAEQRQEHLLRRVIAEVRQPTPSFPSPPPGFSNIVPQPPLWGQTPGWQWAPNLPYLNNHANQQQLRHRTDIAVVTETWLTSEVESTFGKIPGYTHWIREDRHRRQGGGVTICLKEGLQAHRLDIETPPLTEAVFLRVVMANGTGLLLCAMYRSPRQGPDPINFLTEHLDDLLTRHRCRHVLIVGDLNHHMEGAAYENLLMVQGLTDYVTFPTHERGGTLDPAITDLGEDTVTCHQLGQVGSSDHHAILIKTEVGVAREEAVSRTIWLWDRADWSSLRKDLQRTDWGAILTGCADEKARAFTERLKSLQRQHVPHRQYTSRPTDQPWFGYRCRLAAERKYSAWLRFKRNPTLRNKTLHREACRSMTATSMWAQRRWENDLRSKLCGPGVGSKTWWSLIKERQGTSHQETIPPLTRLDGTTATSSKEKADLLADIFATKMTVADPNRPPPQLAQECDQEITMVEVTQGKVEHLLRAVDVRKASGPDDVRPQVLRHCSIRV</sequence>